<dbReference type="InterPro" id="IPR036249">
    <property type="entry name" value="Thioredoxin-like_sf"/>
</dbReference>
<reference evidence="3 4" key="1">
    <citation type="journal article" date="2020" name="Microorganisms">
        <title>Osmotic Adaptation and Compatible Solute Biosynthesis of Phototrophic Bacteria as Revealed from Genome Analyses.</title>
        <authorList>
            <person name="Imhoff J.F."/>
            <person name="Rahn T."/>
            <person name="Kunzel S."/>
            <person name="Keller A."/>
            <person name="Neulinger S.C."/>
        </authorList>
    </citation>
    <scope>NUCLEOTIDE SEQUENCE [LARGE SCALE GENOMIC DNA]</scope>
    <source>
        <strain evidence="3 4">DSM 9895</strain>
    </source>
</reference>
<dbReference type="Proteomes" id="UP001296873">
    <property type="component" value="Unassembled WGS sequence"/>
</dbReference>
<organism evidence="3 4">
    <name type="scientific">Rhodovibrio sodomensis</name>
    <dbReference type="NCBI Taxonomy" id="1088"/>
    <lineage>
        <taxon>Bacteria</taxon>
        <taxon>Pseudomonadati</taxon>
        <taxon>Pseudomonadota</taxon>
        <taxon>Alphaproteobacteria</taxon>
        <taxon>Rhodospirillales</taxon>
        <taxon>Rhodovibrionaceae</taxon>
        <taxon>Rhodovibrio</taxon>
    </lineage>
</organism>
<evidence type="ECO:0000313" key="4">
    <source>
        <dbReference type="Proteomes" id="UP001296873"/>
    </source>
</evidence>
<evidence type="ECO:0000256" key="1">
    <source>
        <dbReference type="PIRNR" id="PIRNR006386"/>
    </source>
</evidence>
<dbReference type="InterPro" id="IPR044087">
    <property type="entry name" value="NahD-like"/>
</dbReference>
<feature type="domain" description="DSBA-like thioredoxin" evidence="2">
    <location>
        <begin position="5"/>
        <end position="189"/>
    </location>
</feature>
<sequence>MPAAIEFYFDFSSPYGYLAAQEVEGIGRRLGREIVWKPFLLGAVFKTTGAAPLLEIPLKGDYARRDMDRSARRIGVPFQIPQPFPFSAVPAARAFYWLAERDTIAAKDLAMSLYHAAFGQGHDISTPDAVAKTAAMHGHDPGEVRAALDDPAVKQRLKDEVQAAQTKGVFGSPFLRVDGEPFWGHDRLADAEAWAETGGW</sequence>
<keyword evidence="4" id="KW-1185">Reference proteome</keyword>
<keyword evidence="1 3" id="KW-0413">Isomerase</keyword>
<name>A0ABS1DKE7_9PROT</name>
<dbReference type="GO" id="GO:0016853">
    <property type="term" value="F:isomerase activity"/>
    <property type="evidence" value="ECO:0007669"/>
    <property type="project" value="UniProtKB-KW"/>
</dbReference>
<comment type="catalytic activity">
    <reaction evidence="1">
        <text>2-hydroxychromene-2-carboxylate = (3E)-4-(2-hydroxyphenyl)-2-oxobut-3-enoate</text>
        <dbReference type="Rhea" id="RHEA:27401"/>
        <dbReference type="ChEBI" id="CHEBI:59350"/>
        <dbReference type="ChEBI" id="CHEBI:59353"/>
        <dbReference type="EC" id="5.99.1.4"/>
    </reaction>
</comment>
<dbReference type="InterPro" id="IPR014440">
    <property type="entry name" value="HCCAis_GSTk"/>
</dbReference>
<comment type="similarity">
    <text evidence="1">Belongs to the GST superfamily. NadH family.</text>
</comment>
<dbReference type="InterPro" id="IPR051924">
    <property type="entry name" value="GST_Kappa/NadH"/>
</dbReference>
<dbReference type="PANTHER" id="PTHR42943">
    <property type="entry name" value="GLUTATHIONE S-TRANSFERASE KAPPA"/>
    <property type="match status" value="1"/>
</dbReference>
<accession>A0ABS1DKE7</accession>
<gene>
    <name evidence="3" type="ORF">CKO28_20790</name>
</gene>
<dbReference type="RefSeq" id="WP_200342828.1">
    <property type="nucleotide sequence ID" value="NZ_NRRL01000096.1"/>
</dbReference>
<dbReference type="EMBL" id="NRRL01000096">
    <property type="protein sequence ID" value="MBK1670466.1"/>
    <property type="molecule type" value="Genomic_DNA"/>
</dbReference>
<comment type="caution">
    <text evidence="3">The sequence shown here is derived from an EMBL/GenBank/DDBJ whole genome shotgun (WGS) entry which is preliminary data.</text>
</comment>
<dbReference type="PIRSF" id="PIRSF006386">
    <property type="entry name" value="HCCAis_GSTk"/>
    <property type="match status" value="1"/>
</dbReference>
<proteinExistence type="inferred from homology"/>
<dbReference type="EC" id="5.99.1.4" evidence="1"/>
<dbReference type="Pfam" id="PF01323">
    <property type="entry name" value="DSBA"/>
    <property type="match status" value="1"/>
</dbReference>
<evidence type="ECO:0000313" key="3">
    <source>
        <dbReference type="EMBL" id="MBK1670466.1"/>
    </source>
</evidence>
<dbReference type="SUPFAM" id="SSF52833">
    <property type="entry name" value="Thioredoxin-like"/>
    <property type="match status" value="1"/>
</dbReference>
<protein>
    <recommendedName>
        <fullName evidence="1">2-hydroxychromene-2-carboxylate isomerase</fullName>
        <ecNumber evidence="1">5.99.1.4</ecNumber>
    </recommendedName>
</protein>
<evidence type="ECO:0000259" key="2">
    <source>
        <dbReference type="Pfam" id="PF01323"/>
    </source>
</evidence>
<dbReference type="Gene3D" id="3.40.30.10">
    <property type="entry name" value="Glutaredoxin"/>
    <property type="match status" value="1"/>
</dbReference>
<dbReference type="CDD" id="cd03022">
    <property type="entry name" value="DsbA_HCCA_Iso"/>
    <property type="match status" value="1"/>
</dbReference>
<dbReference type="PANTHER" id="PTHR42943:SF2">
    <property type="entry name" value="GLUTATHIONE S-TRANSFERASE KAPPA 1"/>
    <property type="match status" value="1"/>
</dbReference>
<dbReference type="InterPro" id="IPR001853">
    <property type="entry name" value="DSBA-like_thioredoxin_dom"/>
</dbReference>